<accession>E6VV38</accession>
<dbReference type="KEGG" id="das:Daes_0162"/>
<reference evidence="1 2" key="2">
    <citation type="journal article" date="2014" name="Genome Announc.">
        <title>Complete Genome Sequence of the Subsurface, Mesophilic Sulfate-Reducing Bacterium Desulfovibrio aespoeensis Aspo-2.</title>
        <authorList>
            <person name="Pedersen K."/>
            <person name="Bengtsson A."/>
            <person name="Edlund J."/>
            <person name="Rabe L."/>
            <person name="Hazen T."/>
            <person name="Chakraborty R."/>
            <person name="Goodwin L."/>
            <person name="Shapiro N."/>
        </authorList>
    </citation>
    <scope>NUCLEOTIDE SEQUENCE [LARGE SCALE GENOMIC DNA]</scope>
    <source>
        <strain evidence="2">ATCC 700646 / DSM 10631 / Aspo-2</strain>
    </source>
</reference>
<dbReference type="Proteomes" id="UP000002191">
    <property type="component" value="Chromosome"/>
</dbReference>
<dbReference type="STRING" id="643562.Daes_0162"/>
<protein>
    <submittedName>
        <fullName evidence="1">Uncharacterized protein</fullName>
    </submittedName>
</protein>
<dbReference type="RefSeq" id="WP_013513126.1">
    <property type="nucleotide sequence ID" value="NC_014844.1"/>
</dbReference>
<reference evidence="2" key="1">
    <citation type="submission" date="2010-12" db="EMBL/GenBank/DDBJ databases">
        <title>Complete sequence of Desulfovibrio aespoeensis Aspo-2.</title>
        <authorList>
            <consortium name="US DOE Joint Genome Institute"/>
            <person name="Lucas S."/>
            <person name="Copeland A."/>
            <person name="Lapidus A."/>
            <person name="Cheng J.-F."/>
            <person name="Goodwin L."/>
            <person name="Pitluck S."/>
            <person name="Chertkov O."/>
            <person name="Misra M."/>
            <person name="Detter J.C."/>
            <person name="Han C."/>
            <person name="Tapia R."/>
            <person name="Land M."/>
            <person name="Hauser L."/>
            <person name="Kyrpides N."/>
            <person name="Ivanova N."/>
            <person name="Ovchinnikova G."/>
            <person name="Pedersen K."/>
            <person name="Jagevall S."/>
            <person name="Hazen T."/>
            <person name="Woyke T."/>
        </authorList>
    </citation>
    <scope>NUCLEOTIDE SEQUENCE [LARGE SCALE GENOMIC DNA]</scope>
    <source>
        <strain evidence="2">ATCC 700646 / DSM 10631 / Aspo-2</strain>
    </source>
</reference>
<dbReference type="eggNOG" id="ENOG50318X9">
    <property type="taxonomic scope" value="Bacteria"/>
</dbReference>
<name>E6VV38_PSEA9</name>
<dbReference type="OrthoDB" id="5459549at2"/>
<dbReference type="EMBL" id="CP002431">
    <property type="protein sequence ID" value="ADU61189.1"/>
    <property type="molecule type" value="Genomic_DNA"/>
</dbReference>
<gene>
    <name evidence="1" type="ordered locus">Daes_0162</name>
</gene>
<proteinExistence type="predicted"/>
<dbReference type="HOGENOM" id="CLU_198873_0_0_7"/>
<dbReference type="AlphaFoldDB" id="E6VV38"/>
<sequence length="76" mass="8037">MRNSFNQTAAAKTATPHPFAGLGFAMDGVREAARGMAPVRHRQSGDAGPSLPFPALVAQPSGYSLLVTLCREIRGR</sequence>
<evidence type="ECO:0000313" key="1">
    <source>
        <dbReference type="EMBL" id="ADU61189.1"/>
    </source>
</evidence>
<organism evidence="1 2">
    <name type="scientific">Pseudodesulfovibrio aespoeensis (strain ATCC 700646 / DSM 10631 / Aspo-2)</name>
    <name type="common">Desulfovibrio aespoeensis</name>
    <dbReference type="NCBI Taxonomy" id="643562"/>
    <lineage>
        <taxon>Bacteria</taxon>
        <taxon>Pseudomonadati</taxon>
        <taxon>Thermodesulfobacteriota</taxon>
        <taxon>Desulfovibrionia</taxon>
        <taxon>Desulfovibrionales</taxon>
        <taxon>Desulfovibrionaceae</taxon>
    </lineage>
</organism>
<evidence type="ECO:0000313" key="2">
    <source>
        <dbReference type="Proteomes" id="UP000002191"/>
    </source>
</evidence>
<keyword evidence="2" id="KW-1185">Reference proteome</keyword>